<dbReference type="GeneID" id="120268932"/>
<dbReference type="InterPro" id="IPR046831">
    <property type="entry name" value="Calmodulin_bind_N"/>
</dbReference>
<keyword evidence="3" id="KW-0805">Transcription regulation</keyword>
<evidence type="ECO:0000256" key="2">
    <source>
        <dbReference type="ARBA" id="ARBA00007214"/>
    </source>
</evidence>
<dbReference type="GO" id="GO:0043565">
    <property type="term" value="F:sequence-specific DNA binding"/>
    <property type="evidence" value="ECO:0007669"/>
    <property type="project" value="TreeGrafter"/>
</dbReference>
<feature type="domain" description="Calmodulin binding protein C-terminal" evidence="10">
    <location>
        <begin position="502"/>
        <end position="563"/>
    </location>
</feature>
<comment type="subcellular location">
    <subcellularLocation>
        <location evidence="1">Nucleus</location>
    </subcellularLocation>
</comment>
<protein>
    <submittedName>
        <fullName evidence="12">Calmodulin-binding protein 60 D-like isoform X1</fullName>
    </submittedName>
</protein>
<comment type="similarity">
    <text evidence="2">Belongs to the plant ACBP60 protein family.</text>
</comment>
<keyword evidence="5" id="KW-0010">Activator</keyword>
<keyword evidence="4" id="KW-0238">DNA-binding</keyword>
<evidence type="ECO:0000256" key="7">
    <source>
        <dbReference type="ARBA" id="ARBA00023242"/>
    </source>
</evidence>
<dbReference type="PANTHER" id="PTHR31713">
    <property type="entry name" value="OS02G0177800 PROTEIN"/>
    <property type="match status" value="1"/>
</dbReference>
<evidence type="ECO:0000256" key="1">
    <source>
        <dbReference type="ARBA" id="ARBA00004123"/>
    </source>
</evidence>
<sequence length="806" mass="89469">MVSLLTGDTPLTIDFQFDEVEAPMSAAMPDASETTTSFPRQFTTNQFPVVPLPTVDNPLPTDFPNEQGFIAPPSSGTGGPFNSLSEMPILCGGVSSDPSGVEKHDYDFEKAQTMPSQIHNPDDDTFHGPAMSRIPLSSDSYPQSKGMEEAATEFGQLKSTVGELKTQFLEMERRIRFLERSGTMGREKRGLELSADGEEHGSNAKRQKAPALASVIIEALKVDSLQKLCSSLEPVLRRVVRGEVERGLAKLGPAMLGTRSSPIRIEGSDGRNLQLHFRSRLSLPLFTGGKVKGEHGASLHVVLLDANTGHVVTSALESSAKLDVVVLEGDFNNEDDWTDEDFESHVVKEREGKRPLLTGDLQVSLKEGVGTVGELTFTDNSSWKQSRKFRLGLKIASGFCEGIRIREAKTEPFAVKDHRSELNKKHYPPDLKDDVWRLEKIGKDGSFHKRLNEAKIYTVEDFLRLVVRDSQKLRNILGSGMTDKMWESLVEHAKTCVLSENYYVYYSDDTRNFGAIFNIIYEFLGFIAGGQYYSAESLSDSQKVFVDTLVKKAYDNWMNVIEYDGKALLNFKQSKQTTTSQNEVSSAQANCSASYDQHKVSQASPSVDTGGTMGGGVISSRYGGNQSARYSTQTEHMAPNAQLQYESSSYNLQNQFIDSSQQAQITRNDSTGLVLTPSQQPSLGFQSMSQALQPSNLNSYADWTTCQRDSRVDDLLSEEDIHMISRQLLENEDMQHLPHVPSIDSAANLSEDGFSFPSFMPSPCSNYNFDEDRNHTSGNAVIGWRIFFQKQVAEERAQLELVELDE</sequence>
<feature type="domain" description="Calmodulin binding protein-like N-terminal" evidence="8">
    <location>
        <begin position="273"/>
        <end position="418"/>
    </location>
</feature>
<evidence type="ECO:0000259" key="8">
    <source>
        <dbReference type="Pfam" id="PF07887"/>
    </source>
</evidence>
<organism evidence="11 12">
    <name type="scientific">Dioscorea cayennensis subsp. rotundata</name>
    <name type="common">White Guinea yam</name>
    <name type="synonym">Dioscorea rotundata</name>
    <dbReference type="NCBI Taxonomy" id="55577"/>
    <lineage>
        <taxon>Eukaryota</taxon>
        <taxon>Viridiplantae</taxon>
        <taxon>Streptophyta</taxon>
        <taxon>Embryophyta</taxon>
        <taxon>Tracheophyta</taxon>
        <taxon>Spermatophyta</taxon>
        <taxon>Magnoliopsida</taxon>
        <taxon>Liliopsida</taxon>
        <taxon>Dioscoreales</taxon>
        <taxon>Dioscoreaceae</taxon>
        <taxon>Dioscorea</taxon>
    </lineage>
</organism>
<dbReference type="GO" id="GO:0005516">
    <property type="term" value="F:calmodulin binding"/>
    <property type="evidence" value="ECO:0007669"/>
    <property type="project" value="InterPro"/>
</dbReference>
<evidence type="ECO:0000256" key="6">
    <source>
        <dbReference type="ARBA" id="ARBA00023163"/>
    </source>
</evidence>
<evidence type="ECO:0000256" key="5">
    <source>
        <dbReference type="ARBA" id="ARBA00023159"/>
    </source>
</evidence>
<dbReference type="Pfam" id="PF07887">
    <property type="entry name" value="Calmodulin_bind"/>
    <property type="match status" value="1"/>
</dbReference>
<gene>
    <name evidence="12" type="primary">LOC120268932</name>
</gene>
<evidence type="ECO:0000259" key="10">
    <source>
        <dbReference type="Pfam" id="PF20452"/>
    </source>
</evidence>
<keyword evidence="11" id="KW-1185">Reference proteome</keyword>
<keyword evidence="7" id="KW-0539">Nucleus</keyword>
<keyword evidence="6" id="KW-0804">Transcription</keyword>
<dbReference type="InterPro" id="IPR046829">
    <property type="entry name" value="Calmod_bind_C"/>
</dbReference>
<evidence type="ECO:0000256" key="3">
    <source>
        <dbReference type="ARBA" id="ARBA00023015"/>
    </source>
</evidence>
<evidence type="ECO:0000259" key="9">
    <source>
        <dbReference type="Pfam" id="PF20451"/>
    </source>
</evidence>
<dbReference type="Proteomes" id="UP001515500">
    <property type="component" value="Chromosome 9"/>
</dbReference>
<evidence type="ECO:0000256" key="4">
    <source>
        <dbReference type="ARBA" id="ARBA00023125"/>
    </source>
</evidence>
<dbReference type="GO" id="GO:0003700">
    <property type="term" value="F:DNA-binding transcription factor activity"/>
    <property type="evidence" value="ECO:0007669"/>
    <property type="project" value="TreeGrafter"/>
</dbReference>
<dbReference type="Pfam" id="PF20452">
    <property type="entry name" value="Calmod_bind_C"/>
    <property type="match status" value="1"/>
</dbReference>
<dbReference type="AlphaFoldDB" id="A0AB40C0F3"/>
<dbReference type="Pfam" id="PF20451">
    <property type="entry name" value="Calmod_bind_M"/>
    <property type="match status" value="1"/>
</dbReference>
<dbReference type="InterPro" id="IPR012416">
    <property type="entry name" value="CBP60"/>
</dbReference>
<dbReference type="RefSeq" id="XP_039132134.1">
    <property type="nucleotide sequence ID" value="XM_039276200.1"/>
</dbReference>
<dbReference type="PANTHER" id="PTHR31713:SF18">
    <property type="entry name" value="OS02G0177800 PROTEIN"/>
    <property type="match status" value="1"/>
</dbReference>
<reference evidence="12" key="1">
    <citation type="submission" date="2025-08" db="UniProtKB">
        <authorList>
            <consortium name="RefSeq"/>
        </authorList>
    </citation>
    <scope>IDENTIFICATION</scope>
</reference>
<evidence type="ECO:0000313" key="11">
    <source>
        <dbReference type="Proteomes" id="UP001515500"/>
    </source>
</evidence>
<name>A0AB40C0F3_DIOCR</name>
<dbReference type="InterPro" id="IPR046830">
    <property type="entry name" value="Calmod_bind_M"/>
</dbReference>
<accession>A0AB40C0F3</accession>
<dbReference type="GO" id="GO:0080142">
    <property type="term" value="P:regulation of salicylic acid biosynthetic process"/>
    <property type="evidence" value="ECO:0007669"/>
    <property type="project" value="TreeGrafter"/>
</dbReference>
<dbReference type="GO" id="GO:0005634">
    <property type="term" value="C:nucleus"/>
    <property type="evidence" value="ECO:0007669"/>
    <property type="project" value="UniProtKB-SubCell"/>
</dbReference>
<proteinExistence type="inferred from homology"/>
<evidence type="ECO:0000313" key="12">
    <source>
        <dbReference type="RefSeq" id="XP_039132134.1"/>
    </source>
</evidence>
<feature type="domain" description="Calmodulin binding protein central" evidence="9">
    <location>
        <begin position="431"/>
        <end position="496"/>
    </location>
</feature>